<name>B4W4N6_9CYAN</name>
<gene>
    <name evidence="1" type="ORF">MC7420_113</name>
</gene>
<proteinExistence type="predicted"/>
<reference evidence="1 2" key="1">
    <citation type="submission" date="2008-07" db="EMBL/GenBank/DDBJ databases">
        <authorList>
            <person name="Tandeau de Marsac N."/>
            <person name="Ferriera S."/>
            <person name="Johnson J."/>
            <person name="Kravitz S."/>
            <person name="Beeson K."/>
            <person name="Sutton G."/>
            <person name="Rogers Y.-H."/>
            <person name="Friedman R."/>
            <person name="Frazier M."/>
            <person name="Venter J.C."/>
        </authorList>
    </citation>
    <scope>NUCLEOTIDE SEQUENCE [LARGE SCALE GENOMIC DNA]</scope>
    <source>
        <strain evidence="1 2">PCC 7420</strain>
    </source>
</reference>
<dbReference type="STRING" id="118168.MC7420_113"/>
<keyword evidence="2" id="KW-1185">Reference proteome</keyword>
<organism evidence="1 2">
    <name type="scientific">Coleofasciculus chthonoplastes PCC 7420</name>
    <dbReference type="NCBI Taxonomy" id="118168"/>
    <lineage>
        <taxon>Bacteria</taxon>
        <taxon>Bacillati</taxon>
        <taxon>Cyanobacteriota</taxon>
        <taxon>Cyanophyceae</taxon>
        <taxon>Coleofasciculales</taxon>
        <taxon>Coleofasciculaceae</taxon>
        <taxon>Coleofasciculus</taxon>
    </lineage>
</organism>
<evidence type="ECO:0000313" key="1">
    <source>
        <dbReference type="EMBL" id="EDX70824.1"/>
    </source>
</evidence>
<protein>
    <submittedName>
        <fullName evidence="1">Uncharacterized protein</fullName>
    </submittedName>
</protein>
<evidence type="ECO:0000313" key="2">
    <source>
        <dbReference type="Proteomes" id="UP000003835"/>
    </source>
</evidence>
<dbReference type="AlphaFoldDB" id="B4W4N6"/>
<dbReference type="HOGENOM" id="CLU_3232178_0_0_3"/>
<dbReference type="EMBL" id="DS989880">
    <property type="protein sequence ID" value="EDX70824.1"/>
    <property type="molecule type" value="Genomic_DNA"/>
</dbReference>
<accession>B4W4N6</accession>
<sequence>MLLRFYCTGMRGGSTMYRIAEQTAVSNVNLRKDAQNLSVGIFY</sequence>
<dbReference type="Proteomes" id="UP000003835">
    <property type="component" value="Unassembled WGS sequence"/>
</dbReference>